<proteinExistence type="predicted"/>
<reference evidence="1" key="2">
    <citation type="submission" date="2023-01" db="EMBL/GenBank/DDBJ databases">
        <authorList>
            <person name="Sun Q."/>
            <person name="Evtushenko L."/>
        </authorList>
    </citation>
    <scope>NUCLEOTIDE SEQUENCE</scope>
    <source>
        <strain evidence="1">VKM B-2935</strain>
    </source>
</reference>
<name>A0A9W6K785_9PSED</name>
<dbReference type="Proteomes" id="UP001143328">
    <property type="component" value="Unassembled WGS sequence"/>
</dbReference>
<sequence length="95" mass="10512">MAEAAIKQQYVRFTVQPRIQELPLVSRTTRTLCKTLDQVAANNETAAIAVMRAAEASNDQVLKQQLLNVIHRLNVDATLLQAARQEVASEGLKRA</sequence>
<dbReference type="EMBL" id="BSFN01000004">
    <property type="protein sequence ID" value="GLK88985.1"/>
    <property type="molecule type" value="Genomic_DNA"/>
</dbReference>
<reference evidence="1" key="1">
    <citation type="journal article" date="2014" name="Int. J. Syst. Evol. Microbiol.">
        <title>Complete genome sequence of Corynebacterium casei LMG S-19264T (=DSM 44701T), isolated from a smear-ripened cheese.</title>
        <authorList>
            <consortium name="US DOE Joint Genome Institute (JGI-PGF)"/>
            <person name="Walter F."/>
            <person name="Albersmeier A."/>
            <person name="Kalinowski J."/>
            <person name="Ruckert C."/>
        </authorList>
    </citation>
    <scope>NUCLEOTIDE SEQUENCE</scope>
    <source>
        <strain evidence="1">VKM B-2935</strain>
    </source>
</reference>
<gene>
    <name evidence="1" type="ORF">GCM10017655_20470</name>
</gene>
<dbReference type="AlphaFoldDB" id="A0A9W6K785"/>
<accession>A0A9W6K785</accession>
<comment type="caution">
    <text evidence="1">The sequence shown here is derived from an EMBL/GenBank/DDBJ whole genome shotgun (WGS) entry which is preliminary data.</text>
</comment>
<evidence type="ECO:0000313" key="1">
    <source>
        <dbReference type="EMBL" id="GLK88985.1"/>
    </source>
</evidence>
<organism evidence="1 2">
    <name type="scientific">Pseudomonas turukhanskensis</name>
    <dbReference type="NCBI Taxonomy" id="1806536"/>
    <lineage>
        <taxon>Bacteria</taxon>
        <taxon>Pseudomonadati</taxon>
        <taxon>Pseudomonadota</taxon>
        <taxon>Gammaproteobacteria</taxon>
        <taxon>Pseudomonadales</taxon>
        <taxon>Pseudomonadaceae</taxon>
        <taxon>Pseudomonas</taxon>
    </lineage>
</organism>
<keyword evidence="2" id="KW-1185">Reference proteome</keyword>
<protein>
    <submittedName>
        <fullName evidence="1">Uncharacterized protein</fullName>
    </submittedName>
</protein>
<evidence type="ECO:0000313" key="2">
    <source>
        <dbReference type="Proteomes" id="UP001143328"/>
    </source>
</evidence>